<protein>
    <submittedName>
        <fullName evidence="2">Replicative superfamily II helicase</fullName>
    </submittedName>
</protein>
<dbReference type="Pfam" id="PF13307">
    <property type="entry name" value="Helicase_C_2"/>
    <property type="match status" value="1"/>
</dbReference>
<dbReference type="GO" id="GO:0006139">
    <property type="term" value="P:nucleobase-containing compound metabolic process"/>
    <property type="evidence" value="ECO:0007669"/>
    <property type="project" value="InterPro"/>
</dbReference>
<accession>A0A1I2H5E9</accession>
<dbReference type="InterPro" id="IPR014001">
    <property type="entry name" value="Helicase_ATP-bd"/>
</dbReference>
<keyword evidence="3" id="KW-1185">Reference proteome</keyword>
<dbReference type="RefSeq" id="WP_093919674.1">
    <property type="nucleotide sequence ID" value="NZ_FONW01000003.1"/>
</dbReference>
<dbReference type="InterPro" id="IPR006555">
    <property type="entry name" value="ATP-dep_Helicase_C"/>
</dbReference>
<sequence>MVDFRKKLSKGQLDKKTIPSEIYDSLDRRSVTGPLRPAQNEILEEWYNKCQEDNDLIIKLHTGEGKTLIGLLILQSKINQGLGPCIYVCPNIYLVQQVVLEAQKFGIPICTIEADNAIPNDFLDGKKILVTHVQKLFNGKSIFGIDNSFTKTNTIVLDDSHACIDSIKNSFTIRISREHELYNSILKLFESELKEQGEGSYFDIEAGIYDTLLMIPYWSWIDKSSDVITLLSSNQEENFIKFSWPILKNSIHNCQAFITGKGIEITPIFVPVGSFGTFSRAQQRILMSATTQDDSFFIKGLGFNKNAVTNPLTNKKQLWSGEKMLLIPSLIDESLDRALIVTKFAPAKNYNFGRVALVSSFKKSQHYYELGAKVAESKSIFTEISSLKKGDFENTLVIVNRYDGIDLPDESCRILIIDSMPFFDSLNDRYEQKCRINSDVINIKLAQRVEQGLGRSVRGEKDFSAILIIGSDLVKFIKSVQTNKYFSSQTRKQIEIGLQIAEMAQEELQPDESAYKVLASLIDQSLKRDEGWKEFYIEEMNQVSENKQEINIYEVLQLEKEAENANLKEDNETACLKTQELIDKYVDDDSEKGWYLQQLARYKYFESKTESNKLQKSAFLLNSQLLKPKDGITYKKIEFINENRIKRIKTWISNFQSYDELILAVDSILGDLTFGIDSEKFESSVKEIGCLLGFISQRPDKEFRKGPDNLWCGVDNRFFLFECKSEVSDKRDAISKHEAGQMNSHCAWFESIYGDATVKRVLIIPTRNLSYSADFTHKVEVMRKGKLKLFKASIKSFIKEFKNYNINELSDEKIQEFINTHKLDISNLENSYAEKYRRNLNTGVNN</sequence>
<dbReference type="Proteomes" id="UP000198964">
    <property type="component" value="Unassembled WGS sequence"/>
</dbReference>
<dbReference type="SMART" id="SM00491">
    <property type="entry name" value="HELICc2"/>
    <property type="match status" value="1"/>
</dbReference>
<dbReference type="Gene3D" id="3.40.50.300">
    <property type="entry name" value="P-loop containing nucleotide triphosphate hydrolases"/>
    <property type="match status" value="2"/>
</dbReference>
<dbReference type="GO" id="GO:0005524">
    <property type="term" value="F:ATP binding"/>
    <property type="evidence" value="ECO:0007669"/>
    <property type="project" value="InterPro"/>
</dbReference>
<evidence type="ECO:0000259" key="1">
    <source>
        <dbReference type="PROSITE" id="PS51192"/>
    </source>
</evidence>
<dbReference type="Pfam" id="PF04851">
    <property type="entry name" value="ResIII"/>
    <property type="match status" value="1"/>
</dbReference>
<dbReference type="GO" id="GO:0004386">
    <property type="term" value="F:helicase activity"/>
    <property type="evidence" value="ECO:0007669"/>
    <property type="project" value="UniProtKB-KW"/>
</dbReference>
<keyword evidence="2" id="KW-0378">Hydrolase</keyword>
<reference evidence="2 3" key="1">
    <citation type="submission" date="2016-10" db="EMBL/GenBank/DDBJ databases">
        <authorList>
            <person name="de Groot N.N."/>
        </authorList>
    </citation>
    <scope>NUCLEOTIDE SEQUENCE [LARGE SCALE GENOMIC DNA]</scope>
    <source>
        <strain evidence="2 3">CGMCC 1.9156</strain>
    </source>
</reference>
<keyword evidence="2" id="KW-0547">Nucleotide-binding</keyword>
<organism evidence="2 3">
    <name type="scientific">Sunxiuqinia elliptica</name>
    <dbReference type="NCBI Taxonomy" id="655355"/>
    <lineage>
        <taxon>Bacteria</taxon>
        <taxon>Pseudomonadati</taxon>
        <taxon>Bacteroidota</taxon>
        <taxon>Bacteroidia</taxon>
        <taxon>Marinilabiliales</taxon>
        <taxon>Prolixibacteraceae</taxon>
        <taxon>Sunxiuqinia</taxon>
    </lineage>
</organism>
<evidence type="ECO:0000313" key="2">
    <source>
        <dbReference type="EMBL" id="SFF24590.1"/>
    </source>
</evidence>
<dbReference type="GO" id="GO:0003677">
    <property type="term" value="F:DNA binding"/>
    <property type="evidence" value="ECO:0007669"/>
    <property type="project" value="InterPro"/>
</dbReference>
<keyword evidence="2" id="KW-0347">Helicase</keyword>
<dbReference type="AlphaFoldDB" id="A0A1I2H5E9"/>
<dbReference type="EMBL" id="FONW01000003">
    <property type="protein sequence ID" value="SFF24590.1"/>
    <property type="molecule type" value="Genomic_DNA"/>
</dbReference>
<feature type="domain" description="Helicase ATP-binding" evidence="1">
    <location>
        <begin position="47"/>
        <end position="309"/>
    </location>
</feature>
<proteinExistence type="predicted"/>
<evidence type="ECO:0000313" key="3">
    <source>
        <dbReference type="Proteomes" id="UP000198964"/>
    </source>
</evidence>
<dbReference type="SUPFAM" id="SSF52540">
    <property type="entry name" value="P-loop containing nucleoside triphosphate hydrolases"/>
    <property type="match status" value="1"/>
</dbReference>
<dbReference type="InterPro" id="IPR006935">
    <property type="entry name" value="Helicase/UvrB_N"/>
</dbReference>
<keyword evidence="2" id="KW-0067">ATP-binding</keyword>
<dbReference type="GO" id="GO:0016818">
    <property type="term" value="F:hydrolase activity, acting on acid anhydrides, in phosphorus-containing anhydrides"/>
    <property type="evidence" value="ECO:0007669"/>
    <property type="project" value="InterPro"/>
</dbReference>
<gene>
    <name evidence="2" type="ORF">SAMN05216283_103260</name>
</gene>
<dbReference type="STRING" id="655355.SAMN05216283_103260"/>
<name>A0A1I2H5E9_9BACT</name>
<dbReference type="SMART" id="SM00487">
    <property type="entry name" value="DEXDc"/>
    <property type="match status" value="1"/>
</dbReference>
<dbReference type="InterPro" id="IPR027417">
    <property type="entry name" value="P-loop_NTPase"/>
</dbReference>
<dbReference type="PROSITE" id="PS51192">
    <property type="entry name" value="HELICASE_ATP_BIND_1"/>
    <property type="match status" value="1"/>
</dbReference>